<feature type="compositionally biased region" description="Basic and acidic residues" evidence="1">
    <location>
        <begin position="73"/>
        <end position="85"/>
    </location>
</feature>
<feature type="region of interest" description="Disordered" evidence="1">
    <location>
        <begin position="46"/>
        <end position="90"/>
    </location>
</feature>
<keyword evidence="2" id="KW-0812">Transmembrane</keyword>
<keyword evidence="2" id="KW-1133">Transmembrane helix</keyword>
<reference evidence="3 4" key="1">
    <citation type="journal article" date="1998" name="Science">
        <title>Genome sequence of the nematode C. elegans: a platform for investigating biology.</title>
        <authorList>
            <consortium name="The C. elegans sequencing consortium"/>
            <person name="Sulson J.E."/>
            <person name="Waterston R."/>
        </authorList>
    </citation>
    <scope>NUCLEOTIDE SEQUENCE [LARGE SCALE GENOMIC DNA]</scope>
    <source>
        <strain evidence="3 4">Bristol N2</strain>
    </source>
</reference>
<evidence type="ECO:0000256" key="2">
    <source>
        <dbReference type="SAM" id="Phobius"/>
    </source>
</evidence>
<feature type="compositionally biased region" description="Low complexity" evidence="1">
    <location>
        <begin position="119"/>
        <end position="148"/>
    </location>
</feature>
<feature type="transmembrane region" description="Helical" evidence="2">
    <location>
        <begin position="218"/>
        <end position="239"/>
    </location>
</feature>
<accession>H2FLH5</accession>
<dbReference type="OrthoDB" id="6275838at2759"/>
<dbReference type="WormBase" id="C29A12.4j">
    <property type="protein sequence ID" value="CE47013"/>
    <property type="gene ID" value="WBGene00007799"/>
    <property type="gene designation" value="nrx-1"/>
</dbReference>
<dbReference type="ExpressionAtlas" id="H2FLH5">
    <property type="expression patterns" value="baseline and differential"/>
</dbReference>
<dbReference type="AlphaFoldDB" id="H2FLH5"/>
<sequence length="334" mass="36775">MVFLEHLRGGTPRGTTTVSPILCLMNWNDEQCRQQLKSYIPKFASNFDAPRHVPQPPSSPSYDYEGDEDEEKKEEKDHGIADRSMNDVSGETTGFFSPVLPTVANFPTTRQTERPAWRTNKSLTTTATTEASSTKSNRKTTTTTTTSATTTIRIQQRPNYDIDNEVTALITSSLAPQKTRPKSTPHFTVYPVRPTTPMGDTITTTMQAATVTDFPRTPLIMCSSLAVIIAIAAVVFFVFKCRQNPPNSEHYTMAMKSQSGYTAIAPELSPPMNHDRSNDSCTQPLLAKPHINGNGYEPLKGAVIANGNGATATMMRNGNGNGVAKKKDFKEWYV</sequence>
<keyword evidence="4" id="KW-1185">Reference proteome</keyword>
<evidence type="ECO:0000313" key="3">
    <source>
        <dbReference type="EMBL" id="CCF23395.1"/>
    </source>
</evidence>
<dbReference type="RefSeq" id="NP_001256266.1">
    <property type="nucleotide sequence ID" value="NM_001269337.3"/>
</dbReference>
<feature type="region of interest" description="Disordered" evidence="1">
    <location>
        <begin position="109"/>
        <end position="148"/>
    </location>
</feature>
<dbReference type="Proteomes" id="UP000001940">
    <property type="component" value="Chromosome V"/>
</dbReference>
<evidence type="ECO:0000256" key="1">
    <source>
        <dbReference type="SAM" id="MobiDB-lite"/>
    </source>
</evidence>
<feature type="region of interest" description="Disordered" evidence="1">
    <location>
        <begin position="175"/>
        <end position="195"/>
    </location>
</feature>
<organism evidence="3 4">
    <name type="scientific">Caenorhabditis elegans</name>
    <dbReference type="NCBI Taxonomy" id="6239"/>
    <lineage>
        <taxon>Eukaryota</taxon>
        <taxon>Metazoa</taxon>
        <taxon>Ecdysozoa</taxon>
        <taxon>Nematoda</taxon>
        <taxon>Chromadorea</taxon>
        <taxon>Rhabditida</taxon>
        <taxon>Rhabditina</taxon>
        <taxon>Rhabditomorpha</taxon>
        <taxon>Rhabditoidea</taxon>
        <taxon>Rhabditidae</taxon>
        <taxon>Peloderinae</taxon>
        <taxon>Caenorhabditis</taxon>
    </lineage>
</organism>
<name>H2FLH5_CAEEL</name>
<dbReference type="SMR" id="H2FLH5"/>
<dbReference type="CTD" id="42646"/>
<keyword evidence="2" id="KW-0472">Membrane</keyword>
<proteinExistence type="predicted"/>
<dbReference type="GO" id="GO:0048786">
    <property type="term" value="C:presynaptic active zone"/>
    <property type="evidence" value="ECO:0000314"/>
    <property type="project" value="WormBase"/>
</dbReference>
<evidence type="ECO:0000313" key="5">
    <source>
        <dbReference type="WormBase" id="C29A12.4j"/>
    </source>
</evidence>
<dbReference type="GeneID" id="179503"/>
<gene>
    <name evidence="3 5" type="primary">nrx-1</name>
    <name evidence="5" type="ORF">C29A12.4</name>
    <name evidence="3" type="ORF">CELE_C29A12.4</name>
</gene>
<dbReference type="AGR" id="WB:WBGene00007799"/>
<dbReference type="EMBL" id="BX284605">
    <property type="protein sequence ID" value="CCF23395.1"/>
    <property type="molecule type" value="Genomic_DNA"/>
</dbReference>
<evidence type="ECO:0000313" key="4">
    <source>
        <dbReference type="Proteomes" id="UP000001940"/>
    </source>
</evidence>
<protein>
    <submittedName>
        <fullName evidence="3">Neurexin-3-beta</fullName>
    </submittedName>
</protein>
<dbReference type="Bgee" id="WBGene00007799">
    <property type="expression patterns" value="Expressed in pharyngeal muscle cell (C elegans) and 3 other cell types or tissues"/>
</dbReference>